<proteinExistence type="inferred from homology"/>
<gene>
    <name evidence="5" type="primary">gpr</name>
    <name evidence="5" type="ORF">DLNHIDIE_00437</name>
</gene>
<dbReference type="InterPro" id="IPR005399">
    <property type="entry name" value="K_chnl_volt-dep_bsu_KCNAB-rel"/>
</dbReference>
<feature type="domain" description="NADP-dependent oxidoreductase" evidence="4">
    <location>
        <begin position="27"/>
        <end position="332"/>
    </location>
</feature>
<dbReference type="EMBL" id="SZUV01000001">
    <property type="protein sequence ID" value="TQN50584.1"/>
    <property type="molecule type" value="Genomic_DNA"/>
</dbReference>
<evidence type="ECO:0000256" key="1">
    <source>
        <dbReference type="ARBA" id="ARBA00006515"/>
    </source>
</evidence>
<dbReference type="PANTHER" id="PTHR43150:SF2">
    <property type="entry name" value="HYPERKINETIC, ISOFORM M"/>
    <property type="match status" value="1"/>
</dbReference>
<evidence type="ECO:0000259" key="4">
    <source>
        <dbReference type="Pfam" id="PF00248"/>
    </source>
</evidence>
<dbReference type="Proteomes" id="UP000315403">
    <property type="component" value="Unassembled WGS sequence"/>
</dbReference>
<keyword evidence="3 5" id="KW-0560">Oxidoreductase</keyword>
<dbReference type="InterPro" id="IPR023210">
    <property type="entry name" value="NADP_OxRdtase_dom"/>
</dbReference>
<dbReference type="CDD" id="cd19143">
    <property type="entry name" value="AKR_AKR6C1_2"/>
    <property type="match status" value="1"/>
</dbReference>
<dbReference type="AlphaFoldDB" id="A0A543Q2M8"/>
<dbReference type="Gene3D" id="3.20.20.100">
    <property type="entry name" value="NADP-dependent oxidoreductase domain"/>
    <property type="match status" value="1"/>
</dbReference>
<sequence length="338" mass="38117">MSADSKSNSMIYRHLGRSGLQVSLFSLGSWVTFHNQVDASGVREMMAMAWDAGVNFFDNAEVYANGESELLMGKALKELAWNRLDFVISSKFFWGLKPVGGKQSRINSQNTLNRKYLMQAIDGSLQRLKLDYLDLIFCHRADPHTPVEETVWAMHNIIEQGKALYWGTSEWSADEIRAAWEVAERHHLHKPVMEQPQYHLFHRQRVEKEYARLYNDIGLGLTTWSPLASGLLTGKYVEGIPDGSRGAMQNMAFLQEELLDQQKNHAVAQLQEIAHSLDCSVAQLALAWVAHNPRVSTVILGASRPEQLQENLAALDVLKKLNPETVDKIEGLTAKFAD</sequence>
<dbReference type="Pfam" id="PF00248">
    <property type="entry name" value="Aldo_ket_red"/>
    <property type="match status" value="1"/>
</dbReference>
<dbReference type="GO" id="GO:0016491">
    <property type="term" value="F:oxidoreductase activity"/>
    <property type="evidence" value="ECO:0007669"/>
    <property type="project" value="UniProtKB-KW"/>
</dbReference>
<keyword evidence="2" id="KW-0521">NADP</keyword>
<organism evidence="5 6">
    <name type="scientific">Acidithiobacillus thiooxidans ATCC 19377</name>
    <dbReference type="NCBI Taxonomy" id="637390"/>
    <lineage>
        <taxon>Bacteria</taxon>
        <taxon>Pseudomonadati</taxon>
        <taxon>Pseudomonadota</taxon>
        <taxon>Acidithiobacillia</taxon>
        <taxon>Acidithiobacillales</taxon>
        <taxon>Acidithiobacillaceae</taxon>
        <taxon>Acidithiobacillus</taxon>
    </lineage>
</organism>
<reference evidence="5 6" key="1">
    <citation type="submission" date="2019-03" db="EMBL/GenBank/DDBJ databases">
        <title>New insights into Acidothiobacillus thiooxidans sulfur metabolism through coupled gene expression, solution geochemistry, microscopy and spectroscopy analyses.</title>
        <authorList>
            <person name="Camacho D."/>
            <person name="Frazao R."/>
            <person name="Fouillen A."/>
            <person name="Nanci A."/>
            <person name="Lang B.F."/>
            <person name="Apte S.C."/>
            <person name="Baron C."/>
            <person name="Warren L.A."/>
        </authorList>
    </citation>
    <scope>NUCLEOTIDE SEQUENCE [LARGE SCALE GENOMIC DNA]</scope>
    <source>
        <strain evidence="5 6">ATCC 19377</strain>
    </source>
</reference>
<name>A0A543Q2M8_ACITH</name>
<dbReference type="PANTHER" id="PTHR43150">
    <property type="entry name" value="HYPERKINETIC, ISOFORM M"/>
    <property type="match status" value="1"/>
</dbReference>
<dbReference type="InterPro" id="IPR036812">
    <property type="entry name" value="NAD(P)_OxRdtase_dom_sf"/>
</dbReference>
<dbReference type="EC" id="1.1.1.-" evidence="5"/>
<comment type="similarity">
    <text evidence="1">Belongs to the shaker potassium channel beta subunit family.</text>
</comment>
<evidence type="ECO:0000256" key="3">
    <source>
        <dbReference type="ARBA" id="ARBA00023002"/>
    </source>
</evidence>
<dbReference type="PRINTS" id="PR01577">
    <property type="entry name" value="KCNABCHANNEL"/>
</dbReference>
<evidence type="ECO:0000256" key="2">
    <source>
        <dbReference type="ARBA" id="ARBA00022857"/>
    </source>
</evidence>
<dbReference type="RefSeq" id="WP_226831243.1">
    <property type="nucleotide sequence ID" value="NZ_SZUV01000001.1"/>
</dbReference>
<evidence type="ECO:0000313" key="5">
    <source>
        <dbReference type="EMBL" id="TQN50584.1"/>
    </source>
</evidence>
<comment type="caution">
    <text evidence="5">The sequence shown here is derived from an EMBL/GenBank/DDBJ whole genome shotgun (WGS) entry which is preliminary data.</text>
</comment>
<dbReference type="SUPFAM" id="SSF51430">
    <property type="entry name" value="NAD(P)-linked oxidoreductase"/>
    <property type="match status" value="1"/>
</dbReference>
<accession>A0A543Q2M8</accession>
<evidence type="ECO:0000313" key="6">
    <source>
        <dbReference type="Proteomes" id="UP000315403"/>
    </source>
</evidence>
<protein>
    <submittedName>
        <fullName evidence="5">L-glyceraldehyde 3-phosphate reductase</fullName>
        <ecNumber evidence="5">1.1.1.-</ecNumber>
    </submittedName>
</protein>